<dbReference type="Proteomes" id="UP000681722">
    <property type="component" value="Unassembled WGS sequence"/>
</dbReference>
<name>A0A8S3A524_9BILA</name>
<organism evidence="1 2">
    <name type="scientific">Didymodactylos carnosus</name>
    <dbReference type="NCBI Taxonomy" id="1234261"/>
    <lineage>
        <taxon>Eukaryota</taxon>
        <taxon>Metazoa</taxon>
        <taxon>Spiralia</taxon>
        <taxon>Gnathifera</taxon>
        <taxon>Rotifera</taxon>
        <taxon>Eurotatoria</taxon>
        <taxon>Bdelloidea</taxon>
        <taxon>Philodinida</taxon>
        <taxon>Philodinidae</taxon>
        <taxon>Didymodactylos</taxon>
    </lineage>
</organism>
<dbReference type="EMBL" id="CAJOBC010161259">
    <property type="protein sequence ID" value="CAF4698173.1"/>
    <property type="molecule type" value="Genomic_DNA"/>
</dbReference>
<feature type="non-terminal residue" evidence="1">
    <location>
        <position position="98"/>
    </location>
</feature>
<sequence length="98" mass="11043">MSGEQESVVTLVKALIQKIDKEQLIKAVNTLLNYYNKNSAVISGAALAISILALLDSLNDQELADKYRHQLLTALDPELPERHRTIRLKEIKEEIISM</sequence>
<dbReference type="AlphaFoldDB" id="A0A8S3A524"/>
<accession>A0A8S3A524</accession>
<comment type="caution">
    <text evidence="1">The sequence shown here is derived from an EMBL/GenBank/DDBJ whole genome shotgun (WGS) entry which is preliminary data.</text>
</comment>
<protein>
    <submittedName>
        <fullName evidence="1">Uncharacterized protein</fullName>
    </submittedName>
</protein>
<evidence type="ECO:0000313" key="1">
    <source>
        <dbReference type="EMBL" id="CAF4698173.1"/>
    </source>
</evidence>
<evidence type="ECO:0000313" key="2">
    <source>
        <dbReference type="Proteomes" id="UP000681722"/>
    </source>
</evidence>
<reference evidence="1" key="1">
    <citation type="submission" date="2021-02" db="EMBL/GenBank/DDBJ databases">
        <authorList>
            <person name="Nowell W R."/>
        </authorList>
    </citation>
    <scope>NUCLEOTIDE SEQUENCE</scope>
</reference>
<proteinExistence type="predicted"/>
<gene>
    <name evidence="1" type="ORF">SRO942_LOCUS51367</name>
</gene>